<evidence type="ECO:0000259" key="1">
    <source>
        <dbReference type="Pfam" id="PF20253"/>
    </source>
</evidence>
<protein>
    <submittedName>
        <fullName evidence="2">Ank-repeat mbp1</fullName>
    </submittedName>
</protein>
<organism evidence="2 3">
    <name type="scientific">Fusarium mexicanum</name>
    <dbReference type="NCBI Taxonomy" id="751941"/>
    <lineage>
        <taxon>Eukaryota</taxon>
        <taxon>Fungi</taxon>
        <taxon>Dikarya</taxon>
        <taxon>Ascomycota</taxon>
        <taxon>Pezizomycotina</taxon>
        <taxon>Sordariomycetes</taxon>
        <taxon>Hypocreomycetidae</taxon>
        <taxon>Hypocreales</taxon>
        <taxon>Nectriaceae</taxon>
        <taxon>Fusarium</taxon>
        <taxon>Fusarium fujikuroi species complex</taxon>
    </lineage>
</organism>
<gene>
    <name evidence="2" type="ORF">FMEXI_7586</name>
</gene>
<accession>A0A8H5IX01</accession>
<dbReference type="InterPro" id="IPR046539">
    <property type="entry name" value="DUF6604"/>
</dbReference>
<proteinExistence type="predicted"/>
<dbReference type="Pfam" id="PF20253">
    <property type="entry name" value="DUF6604"/>
    <property type="match status" value="1"/>
</dbReference>
<reference evidence="2 3" key="1">
    <citation type="submission" date="2020-05" db="EMBL/GenBank/DDBJ databases">
        <title>Identification and distribution of gene clusters putatively required for synthesis of sphingolipid metabolism inhibitors in phylogenetically diverse species of the filamentous fungus Fusarium.</title>
        <authorList>
            <person name="Kim H.-S."/>
            <person name="Busman M."/>
            <person name="Brown D.W."/>
            <person name="Divon H."/>
            <person name="Uhlig S."/>
            <person name="Proctor R.H."/>
        </authorList>
    </citation>
    <scope>NUCLEOTIDE SEQUENCE [LARGE SCALE GENOMIC DNA]</scope>
    <source>
        <strain evidence="2 3">NRRL 53147</strain>
    </source>
</reference>
<dbReference type="EMBL" id="JAAOAM010000168">
    <property type="protein sequence ID" value="KAF5542251.1"/>
    <property type="molecule type" value="Genomic_DNA"/>
</dbReference>
<sequence length="99" mass="11273">MDTRKRPNQAYVQHCISGHGLTLLTHTSCFNCQPFKKKASGSQKEPGNKYTIVIKDFAPIANYIAAQRKPRIQVPDSFTTTIDRVIYERSSFRRLKEAG</sequence>
<evidence type="ECO:0000313" key="2">
    <source>
        <dbReference type="EMBL" id="KAF5542251.1"/>
    </source>
</evidence>
<name>A0A8H5IX01_9HYPO</name>
<dbReference type="Proteomes" id="UP000522262">
    <property type="component" value="Unassembled WGS sequence"/>
</dbReference>
<dbReference type="AlphaFoldDB" id="A0A8H5IX01"/>
<comment type="caution">
    <text evidence="2">The sequence shown here is derived from an EMBL/GenBank/DDBJ whole genome shotgun (WGS) entry which is preliminary data.</text>
</comment>
<evidence type="ECO:0000313" key="3">
    <source>
        <dbReference type="Proteomes" id="UP000522262"/>
    </source>
</evidence>
<feature type="domain" description="DUF6604" evidence="1">
    <location>
        <begin position="37"/>
        <end position="94"/>
    </location>
</feature>
<keyword evidence="3" id="KW-1185">Reference proteome</keyword>